<gene>
    <name evidence="1" type="ORF">VP446_00013</name>
</gene>
<dbReference type="Gene3D" id="3.40.50.2000">
    <property type="entry name" value="Glycogen Phosphorylase B"/>
    <property type="match status" value="1"/>
</dbReference>
<dbReference type="SUPFAM" id="SSF53756">
    <property type="entry name" value="UDP-Glycosyltransferase/glycogen phosphorylase"/>
    <property type="match status" value="1"/>
</dbReference>
<accession>A0A7M1W5T7</accession>
<name>A0A7M1W5T7_VIBPH</name>
<dbReference type="AlphaFoldDB" id="A0A7M1W5T7"/>
<evidence type="ECO:0000313" key="1">
    <source>
        <dbReference type="EMBL" id="QOS22242.1"/>
    </source>
</evidence>
<reference evidence="1" key="1">
    <citation type="submission" date="2020-08" db="EMBL/GenBank/DDBJ databases">
        <title>Genetic structure, function and evolution of capsule biosynthesis loci in Vibrio parahaemolyticus.</title>
        <authorList>
            <person name="Li L."/>
            <person name="Bian S."/>
        </authorList>
    </citation>
    <scope>NUCLEOTIDE SEQUENCE</scope>
    <source>
        <strain evidence="1">VP446</strain>
    </source>
</reference>
<dbReference type="RefSeq" id="WP_031428552.1">
    <property type="nucleotide sequence ID" value="NZ_CP062150.1"/>
</dbReference>
<protein>
    <recommendedName>
        <fullName evidence="2">Glycosyltransferase</fullName>
    </recommendedName>
</protein>
<organism evidence="1">
    <name type="scientific">Vibrio parahaemolyticus</name>
    <dbReference type="NCBI Taxonomy" id="670"/>
    <lineage>
        <taxon>Bacteria</taxon>
        <taxon>Pseudomonadati</taxon>
        <taxon>Pseudomonadota</taxon>
        <taxon>Gammaproteobacteria</taxon>
        <taxon>Vibrionales</taxon>
        <taxon>Vibrionaceae</taxon>
        <taxon>Vibrio</taxon>
    </lineage>
</organism>
<evidence type="ECO:0008006" key="2">
    <source>
        <dbReference type="Google" id="ProtNLM"/>
    </source>
</evidence>
<proteinExistence type="predicted"/>
<sequence>MKTFWKEKMRTCKIYLANKSDINNATEFYINMIQTALEALDIVVEKVYTLSDLKNADYVLTVDAKAAFFVRVRYPLKKIIVWYQGVVPEEAYMVFGSRLRKLYWSIFEYISLKTSCWNIFVSEAMKKHYEKKYKLSLSRGSIIPCFNKSYISHRWNKNKPLSFVYAGSMHKWQCIEETCQIVFELQRLEPQVSFAIYTSDREKGQEFLDKYNIDNATVDYVPLEEIEIRLSEFSYGFIIREDCVVNNVATPTKLNTYYSSGLVPIVSNVINDFNLLFDGWNSILIDNKKSSADIARFILCEHNKLSSNEEKVLDSIDDVFRKYYSKEYYLSKLKNEMVDFL</sequence>
<dbReference type="EMBL" id="MT898209">
    <property type="protein sequence ID" value="QOS22242.1"/>
    <property type="molecule type" value="Genomic_DNA"/>
</dbReference>